<comment type="pathway">
    <text evidence="2">Cofactor biosynthesis; molybdopterin biosynthesis.</text>
</comment>
<evidence type="ECO:0000256" key="5">
    <source>
        <dbReference type="ARBA" id="ARBA00023239"/>
    </source>
</evidence>
<reference evidence="7" key="1">
    <citation type="submission" date="2018-06" db="EMBL/GenBank/DDBJ databases">
        <authorList>
            <person name="Zhirakovskaya E."/>
        </authorList>
    </citation>
    <scope>NUCLEOTIDE SEQUENCE</scope>
</reference>
<dbReference type="InterPro" id="IPR023045">
    <property type="entry name" value="MoaC"/>
</dbReference>
<dbReference type="InterPro" id="IPR036522">
    <property type="entry name" value="MoaC_sf"/>
</dbReference>
<accession>A0A3B1D041</accession>
<evidence type="ECO:0000256" key="3">
    <source>
        <dbReference type="ARBA" id="ARBA00012575"/>
    </source>
</evidence>
<dbReference type="Pfam" id="PF01967">
    <property type="entry name" value="MoaC"/>
    <property type="match status" value="1"/>
</dbReference>
<evidence type="ECO:0000259" key="6">
    <source>
        <dbReference type="Pfam" id="PF01967"/>
    </source>
</evidence>
<evidence type="ECO:0000313" key="7">
    <source>
        <dbReference type="EMBL" id="VAX35469.1"/>
    </source>
</evidence>
<protein>
    <recommendedName>
        <fullName evidence="3">cyclic pyranopterin monophosphate synthase</fullName>
        <ecNumber evidence="3">4.6.1.17</ecNumber>
    </recommendedName>
</protein>
<dbReference type="NCBIfam" id="NF006870">
    <property type="entry name" value="PRK09364.1"/>
    <property type="match status" value="1"/>
</dbReference>
<keyword evidence="4" id="KW-0501">Molybdenum cofactor biosynthesis</keyword>
<dbReference type="AlphaFoldDB" id="A0A3B1D041"/>
<evidence type="ECO:0000256" key="1">
    <source>
        <dbReference type="ARBA" id="ARBA00001637"/>
    </source>
</evidence>
<name>A0A3B1D041_9ZZZZ</name>
<dbReference type="GO" id="GO:0061799">
    <property type="term" value="F:cyclic pyranopterin monophosphate synthase activity"/>
    <property type="evidence" value="ECO:0007669"/>
    <property type="project" value="UniProtKB-EC"/>
</dbReference>
<dbReference type="GO" id="GO:0006777">
    <property type="term" value="P:Mo-molybdopterin cofactor biosynthetic process"/>
    <property type="evidence" value="ECO:0007669"/>
    <property type="project" value="UniProtKB-KW"/>
</dbReference>
<dbReference type="InterPro" id="IPR050105">
    <property type="entry name" value="MoCo_biosynth_MoaA/MoaC"/>
</dbReference>
<organism evidence="7">
    <name type="scientific">hydrothermal vent metagenome</name>
    <dbReference type="NCBI Taxonomy" id="652676"/>
    <lineage>
        <taxon>unclassified sequences</taxon>
        <taxon>metagenomes</taxon>
        <taxon>ecological metagenomes</taxon>
    </lineage>
</organism>
<dbReference type="InterPro" id="IPR002820">
    <property type="entry name" value="Mopterin_CF_biosynth-C_dom"/>
</dbReference>
<keyword evidence="5" id="KW-0456">Lyase</keyword>
<evidence type="ECO:0000256" key="4">
    <source>
        <dbReference type="ARBA" id="ARBA00023150"/>
    </source>
</evidence>
<dbReference type="CDD" id="cd01420">
    <property type="entry name" value="MoaC_PE"/>
    <property type="match status" value="1"/>
</dbReference>
<dbReference type="InterPro" id="IPR047594">
    <property type="entry name" value="MoaC_bact/euk"/>
</dbReference>
<dbReference type="EC" id="4.6.1.17" evidence="3"/>
<evidence type="ECO:0000256" key="2">
    <source>
        <dbReference type="ARBA" id="ARBA00005046"/>
    </source>
</evidence>
<dbReference type="SUPFAM" id="SSF55040">
    <property type="entry name" value="Molybdenum cofactor biosynthesis protein C, MoaC"/>
    <property type="match status" value="1"/>
</dbReference>
<dbReference type="Gene3D" id="3.30.70.640">
    <property type="entry name" value="Molybdopterin cofactor biosynthesis C (MoaC) domain"/>
    <property type="match status" value="1"/>
</dbReference>
<gene>
    <name evidence="7" type="ORF">MNBD_UNCLBAC01-743</name>
</gene>
<sequence length="152" mass="16528">MIEHNQKYGMVDISEKDTTKRTARASAQIQLSSEAFKILMNEGSPKGDVFETAKIAGIMAAKSTPSIIPLCHPLMLNKVKVIFETDEKSSTVTAITEVVCLGRTGVEMEALTAATASVLTIYDMMKWKDKGMVISQVKLLHKSGGKSGDYDV</sequence>
<proteinExistence type="predicted"/>
<feature type="domain" description="Molybdopterin cofactor biosynthesis C (MoaC)" evidence="6">
    <location>
        <begin position="10"/>
        <end position="145"/>
    </location>
</feature>
<dbReference type="NCBIfam" id="TIGR00581">
    <property type="entry name" value="moaC"/>
    <property type="match status" value="1"/>
</dbReference>
<dbReference type="EMBL" id="UOGJ01000056">
    <property type="protein sequence ID" value="VAX35469.1"/>
    <property type="molecule type" value="Genomic_DNA"/>
</dbReference>
<dbReference type="UniPathway" id="UPA00344"/>
<dbReference type="PANTHER" id="PTHR22960">
    <property type="entry name" value="MOLYBDOPTERIN COFACTOR SYNTHESIS PROTEIN A"/>
    <property type="match status" value="1"/>
</dbReference>
<comment type="catalytic activity">
    <reaction evidence="1">
        <text>(8S)-3',8-cyclo-7,8-dihydroguanosine 5'-triphosphate = cyclic pyranopterin phosphate + diphosphate</text>
        <dbReference type="Rhea" id="RHEA:49580"/>
        <dbReference type="ChEBI" id="CHEBI:33019"/>
        <dbReference type="ChEBI" id="CHEBI:59648"/>
        <dbReference type="ChEBI" id="CHEBI:131766"/>
        <dbReference type="EC" id="4.6.1.17"/>
    </reaction>
</comment>